<accession>A0A1H2PSH0</accession>
<proteinExistence type="predicted"/>
<keyword evidence="4" id="KW-1185">Reference proteome</keyword>
<dbReference type="STRING" id="1770053.SAMN05216551_1105"/>
<dbReference type="Pfam" id="PF13473">
    <property type="entry name" value="Cupredoxin_1"/>
    <property type="match status" value="1"/>
</dbReference>
<dbReference type="Gene3D" id="2.60.40.420">
    <property type="entry name" value="Cupredoxins - blue copper proteins"/>
    <property type="match status" value="1"/>
</dbReference>
<sequence>MSTAPAPTLRGPVRAWREKEMSVLFKMSRRPAAAGFLAARAAALFASLLAVAVVTSAHAADVVTVNLELGDGKLSPARIEVPAGQRIKVVLKNTGKSAAEFESLQLRKEKVLAPGVESYVIIAPLKAGEYKFFDDFHQTAQGVIVAK</sequence>
<evidence type="ECO:0000313" key="3">
    <source>
        <dbReference type="EMBL" id="SDV49953.1"/>
    </source>
</evidence>
<dbReference type="GO" id="GO:0042597">
    <property type="term" value="C:periplasmic space"/>
    <property type="evidence" value="ECO:0007669"/>
    <property type="project" value="UniProtKB-SubCell"/>
</dbReference>
<dbReference type="InterPro" id="IPR008972">
    <property type="entry name" value="Cupredoxin"/>
</dbReference>
<dbReference type="InterPro" id="IPR028096">
    <property type="entry name" value="EfeO_Cupredoxin"/>
</dbReference>
<evidence type="ECO:0000259" key="2">
    <source>
        <dbReference type="Pfam" id="PF13473"/>
    </source>
</evidence>
<dbReference type="Proteomes" id="UP000243719">
    <property type="component" value="Unassembled WGS sequence"/>
</dbReference>
<comment type="subcellular location">
    <subcellularLocation>
        <location evidence="1">Periplasm</location>
    </subcellularLocation>
</comment>
<feature type="domain" description="EfeO-type cupredoxin-like" evidence="2">
    <location>
        <begin position="45"/>
        <end position="146"/>
    </location>
</feature>
<gene>
    <name evidence="3" type="ORF">SAMN05216551_1105</name>
</gene>
<reference evidence="4" key="1">
    <citation type="submission" date="2016-09" db="EMBL/GenBank/DDBJ databases">
        <authorList>
            <person name="Varghese N."/>
            <person name="Submissions S."/>
        </authorList>
    </citation>
    <scope>NUCLEOTIDE SEQUENCE [LARGE SCALE GENOMIC DNA]</scope>
    <source>
        <strain evidence="4">JS23</strain>
    </source>
</reference>
<dbReference type="AlphaFoldDB" id="A0A1H2PSH0"/>
<protein>
    <submittedName>
        <fullName evidence="3">Cupredoxin-like domain-containing protein</fullName>
    </submittedName>
</protein>
<evidence type="ECO:0000313" key="4">
    <source>
        <dbReference type="Proteomes" id="UP000243719"/>
    </source>
</evidence>
<evidence type="ECO:0000256" key="1">
    <source>
        <dbReference type="ARBA" id="ARBA00004418"/>
    </source>
</evidence>
<organism evidence="3 4">
    <name type="scientific">Chitinasiproducens palmae</name>
    <dbReference type="NCBI Taxonomy" id="1770053"/>
    <lineage>
        <taxon>Bacteria</taxon>
        <taxon>Pseudomonadati</taxon>
        <taxon>Pseudomonadota</taxon>
        <taxon>Betaproteobacteria</taxon>
        <taxon>Burkholderiales</taxon>
        <taxon>Burkholderiaceae</taxon>
        <taxon>Chitinasiproducens</taxon>
    </lineage>
</organism>
<name>A0A1H2PSH0_9BURK</name>
<dbReference type="SUPFAM" id="SSF49503">
    <property type="entry name" value="Cupredoxins"/>
    <property type="match status" value="1"/>
</dbReference>
<dbReference type="EMBL" id="FNLO01000010">
    <property type="protein sequence ID" value="SDV49953.1"/>
    <property type="molecule type" value="Genomic_DNA"/>
</dbReference>